<keyword evidence="5 15" id="KW-0378">Hydrolase</keyword>
<sequence>MNTFDTLYTKLNPEQKKAVDTIDGPVLVLAGPGTGKTQVLALRIANILKKTQMNAYNILCLTFTESAAHEMRERLTSIIGTSAYDVAIHTFHGFANSVIQEFPYTFNSQLGEEGESELVKYTQLDDFSRFKIIEDLLTKNHWDHLTPLKNNLIHLQQIAKHLQEFKRERIAPAFLEKKAQEQIAQCNALFDDEKITKTKKASIDIEIQKCKRTLELCKLYSLYDRELTRASHYDFEDMINWVVDALTNDPELALIYQEKYQYILVDEYQDTNNAQLELLHQLTSFYKDNPNLFVVGDQNQSIYRFQGASNYNIEQFKARYKKAQTVALTTNYRSGQGIIDVGSTLIQNNHTQAQQAAFLPIKTKVDVTVYLHAHQEAYEIACAIKERIKHIKPSECAVLVRRNDQIADFVHALSLEKIPFQVIKGERVLTHPFVEKILLLAHVIVDPSDPVAFAQLFYVYREHFSLRDADIIKKATFKKTKIIGLSADGKNFLQKIDDVATQIHELPLANAFIMILDTFDILKKALASANRLEKLTLLKALYNNAKEETGTLPQWLKKLHAMRTYNLDIASEPIVYGQDDAVVISTVHQAKGKEYDSVYLPQLHQNIWSKANRSIFYIPTLNAKHDEHEVQIQEERQLLYVGITRAKVNMHISYAELEKERTITPSRYLQELPEKTDVIHKNEHVENTIQRIVHQLAPLPPVSFSQIETAWIKEIVARQALSPTGFTTYKNCPKNYLIKNILRIPQVKSASQSYGTAIHTALEHFFIAFQQSGIIPPQNDMIAYFHTALENEYQLTTVDRKKFIHDGEILLRHYYTDRSAEFTMPIHTEYSFRKVSLDGIPLSGKIDKIEWINPKEKTVRVVDYKTGHAKTRNALMGLTKDNDTDYLYQLKFYQLLSELDHSFYLKWKIGESALEFLDSEGKFSRQSFTFNRADMDELKQEIKDVWDNIQNLKFKHNPDTKYGCEFCEIFE</sequence>
<dbReference type="InterPro" id="IPR013986">
    <property type="entry name" value="DExx_box_DNA_helicase_dom_sf"/>
</dbReference>
<feature type="domain" description="UvrD-like helicase C-terminal" evidence="17">
    <location>
        <begin position="336"/>
        <end position="592"/>
    </location>
</feature>
<comment type="caution">
    <text evidence="18">The sequence shown here is derived from an EMBL/GenBank/DDBJ whole genome shotgun (WGS) entry which is preliminary data.</text>
</comment>
<dbReference type="AlphaFoldDB" id="A0A2M6R9P7"/>
<evidence type="ECO:0000256" key="11">
    <source>
        <dbReference type="ARBA" id="ARBA00023235"/>
    </source>
</evidence>
<keyword evidence="4" id="KW-0227">DNA damage</keyword>
<dbReference type="EMBL" id="PEZX01000038">
    <property type="protein sequence ID" value="PIS06741.1"/>
    <property type="molecule type" value="Genomic_DNA"/>
</dbReference>
<evidence type="ECO:0000259" key="16">
    <source>
        <dbReference type="PROSITE" id="PS51198"/>
    </source>
</evidence>
<protein>
    <recommendedName>
        <fullName evidence="13">DNA 3'-5' helicase</fullName>
        <ecNumber evidence="13">5.6.2.4</ecNumber>
    </recommendedName>
</protein>
<dbReference type="Gene3D" id="3.90.320.10">
    <property type="match status" value="1"/>
</dbReference>
<evidence type="ECO:0000259" key="17">
    <source>
        <dbReference type="PROSITE" id="PS51217"/>
    </source>
</evidence>
<comment type="similarity">
    <text evidence="1">Belongs to the helicase family. UvrD subfamily.</text>
</comment>
<dbReference type="InterPro" id="IPR011604">
    <property type="entry name" value="PDDEXK-like_dom_sf"/>
</dbReference>
<evidence type="ECO:0000256" key="1">
    <source>
        <dbReference type="ARBA" id="ARBA00009922"/>
    </source>
</evidence>
<gene>
    <name evidence="18" type="ORF">COT79_03075</name>
</gene>
<evidence type="ECO:0000256" key="3">
    <source>
        <dbReference type="ARBA" id="ARBA00022741"/>
    </source>
</evidence>
<name>A0A2M6R9P7_9BACT</name>
<keyword evidence="7" id="KW-0269">Exonuclease</keyword>
<keyword evidence="11" id="KW-0413">Isomerase</keyword>
<dbReference type="SUPFAM" id="SSF52540">
    <property type="entry name" value="P-loop containing nucleoside triphosphate hydrolases"/>
    <property type="match status" value="1"/>
</dbReference>
<comment type="catalytic activity">
    <reaction evidence="12">
        <text>Couples ATP hydrolysis with the unwinding of duplex DNA by translocating in the 3'-5' direction.</text>
        <dbReference type="EC" id="5.6.2.4"/>
    </reaction>
</comment>
<evidence type="ECO:0000256" key="5">
    <source>
        <dbReference type="ARBA" id="ARBA00022801"/>
    </source>
</evidence>
<evidence type="ECO:0000313" key="19">
    <source>
        <dbReference type="Proteomes" id="UP000231162"/>
    </source>
</evidence>
<evidence type="ECO:0000256" key="2">
    <source>
        <dbReference type="ARBA" id="ARBA00022722"/>
    </source>
</evidence>
<dbReference type="CDD" id="cd17932">
    <property type="entry name" value="DEXQc_UvrD"/>
    <property type="match status" value="1"/>
</dbReference>
<keyword evidence="6 15" id="KW-0347">Helicase</keyword>
<dbReference type="GO" id="GO:0043138">
    <property type="term" value="F:3'-5' DNA helicase activity"/>
    <property type="evidence" value="ECO:0007669"/>
    <property type="project" value="UniProtKB-EC"/>
</dbReference>
<evidence type="ECO:0000313" key="18">
    <source>
        <dbReference type="EMBL" id="PIS06741.1"/>
    </source>
</evidence>
<dbReference type="PROSITE" id="PS51198">
    <property type="entry name" value="UVRD_HELICASE_ATP_BIND"/>
    <property type="match status" value="1"/>
</dbReference>
<dbReference type="InterPro" id="IPR000212">
    <property type="entry name" value="DNA_helicase_UvrD/REP"/>
</dbReference>
<dbReference type="Proteomes" id="UP000231162">
    <property type="component" value="Unassembled WGS sequence"/>
</dbReference>
<evidence type="ECO:0000256" key="7">
    <source>
        <dbReference type="ARBA" id="ARBA00022839"/>
    </source>
</evidence>
<evidence type="ECO:0000256" key="8">
    <source>
        <dbReference type="ARBA" id="ARBA00022840"/>
    </source>
</evidence>
<evidence type="ECO:0000256" key="13">
    <source>
        <dbReference type="ARBA" id="ARBA00034808"/>
    </source>
</evidence>
<dbReference type="Gene3D" id="1.10.10.160">
    <property type="match status" value="1"/>
</dbReference>
<dbReference type="GO" id="GO:0000725">
    <property type="term" value="P:recombinational repair"/>
    <property type="evidence" value="ECO:0007669"/>
    <property type="project" value="TreeGrafter"/>
</dbReference>
<dbReference type="GO" id="GO:0005524">
    <property type="term" value="F:ATP binding"/>
    <property type="evidence" value="ECO:0007669"/>
    <property type="project" value="UniProtKB-UniRule"/>
</dbReference>
<accession>A0A2M6R9P7</accession>
<evidence type="ECO:0000256" key="4">
    <source>
        <dbReference type="ARBA" id="ARBA00022763"/>
    </source>
</evidence>
<keyword evidence="9" id="KW-0238">DNA-binding</keyword>
<feature type="binding site" evidence="15">
    <location>
        <begin position="30"/>
        <end position="37"/>
    </location>
    <ligand>
        <name>ATP</name>
        <dbReference type="ChEBI" id="CHEBI:30616"/>
    </ligand>
</feature>
<dbReference type="PANTHER" id="PTHR11070">
    <property type="entry name" value="UVRD / RECB / PCRA DNA HELICASE FAMILY MEMBER"/>
    <property type="match status" value="1"/>
</dbReference>
<evidence type="ECO:0000256" key="6">
    <source>
        <dbReference type="ARBA" id="ARBA00022806"/>
    </source>
</evidence>
<evidence type="ECO:0000256" key="9">
    <source>
        <dbReference type="ARBA" id="ARBA00023125"/>
    </source>
</evidence>
<dbReference type="InterPro" id="IPR027417">
    <property type="entry name" value="P-loop_NTPase"/>
</dbReference>
<organism evidence="18 19">
    <name type="scientific">Candidatus Berkelbacteria bacterium CG10_big_fil_rev_8_21_14_0_10_43_14</name>
    <dbReference type="NCBI Taxonomy" id="1974515"/>
    <lineage>
        <taxon>Bacteria</taxon>
        <taxon>Candidatus Berkelbacteria</taxon>
    </lineage>
</organism>
<dbReference type="InterPro" id="IPR038726">
    <property type="entry name" value="PDDEXK_AddAB-type"/>
</dbReference>
<dbReference type="GO" id="GO:0004527">
    <property type="term" value="F:exonuclease activity"/>
    <property type="evidence" value="ECO:0007669"/>
    <property type="project" value="UniProtKB-KW"/>
</dbReference>
<evidence type="ECO:0000256" key="10">
    <source>
        <dbReference type="ARBA" id="ARBA00023204"/>
    </source>
</evidence>
<dbReference type="InterPro" id="IPR014016">
    <property type="entry name" value="UvrD-like_ATP-bd"/>
</dbReference>
<dbReference type="GO" id="GO:0003677">
    <property type="term" value="F:DNA binding"/>
    <property type="evidence" value="ECO:0007669"/>
    <property type="project" value="UniProtKB-KW"/>
</dbReference>
<keyword evidence="3 15" id="KW-0547">Nucleotide-binding</keyword>
<comment type="catalytic activity">
    <reaction evidence="14">
        <text>ATP + H2O = ADP + phosphate + H(+)</text>
        <dbReference type="Rhea" id="RHEA:13065"/>
        <dbReference type="ChEBI" id="CHEBI:15377"/>
        <dbReference type="ChEBI" id="CHEBI:15378"/>
        <dbReference type="ChEBI" id="CHEBI:30616"/>
        <dbReference type="ChEBI" id="CHEBI:43474"/>
        <dbReference type="ChEBI" id="CHEBI:456216"/>
        <dbReference type="EC" id="5.6.2.4"/>
    </reaction>
</comment>
<dbReference type="InterPro" id="IPR014017">
    <property type="entry name" value="DNA_helicase_UvrD-like_C"/>
</dbReference>
<dbReference type="PROSITE" id="PS51217">
    <property type="entry name" value="UVRD_HELICASE_CTER"/>
    <property type="match status" value="1"/>
</dbReference>
<dbReference type="PANTHER" id="PTHR11070:SF2">
    <property type="entry name" value="ATP-DEPENDENT DNA HELICASE SRS2"/>
    <property type="match status" value="1"/>
</dbReference>
<dbReference type="Pfam" id="PF00580">
    <property type="entry name" value="UvrD-helicase"/>
    <property type="match status" value="1"/>
</dbReference>
<dbReference type="EC" id="5.6.2.4" evidence="13"/>
<keyword evidence="10" id="KW-0234">DNA repair</keyword>
<dbReference type="Pfam" id="PF12705">
    <property type="entry name" value="PDDEXK_1"/>
    <property type="match status" value="1"/>
</dbReference>
<dbReference type="Pfam" id="PF13361">
    <property type="entry name" value="UvrD_C"/>
    <property type="match status" value="1"/>
</dbReference>
<dbReference type="Gene3D" id="3.40.50.300">
    <property type="entry name" value="P-loop containing nucleotide triphosphate hydrolases"/>
    <property type="match status" value="2"/>
</dbReference>
<evidence type="ECO:0000256" key="14">
    <source>
        <dbReference type="ARBA" id="ARBA00048988"/>
    </source>
</evidence>
<evidence type="ECO:0000256" key="15">
    <source>
        <dbReference type="PROSITE-ProRule" id="PRU00560"/>
    </source>
</evidence>
<keyword evidence="2" id="KW-0540">Nuclease</keyword>
<evidence type="ECO:0000256" key="12">
    <source>
        <dbReference type="ARBA" id="ARBA00034617"/>
    </source>
</evidence>
<proteinExistence type="inferred from homology"/>
<keyword evidence="8 15" id="KW-0067">ATP-binding</keyword>
<reference evidence="19" key="1">
    <citation type="submission" date="2017-09" db="EMBL/GenBank/DDBJ databases">
        <title>Depth-based differentiation of microbial function through sediment-hosted aquifers and enrichment of novel symbionts in the deep terrestrial subsurface.</title>
        <authorList>
            <person name="Probst A.J."/>
            <person name="Ladd B."/>
            <person name="Jarett J.K."/>
            <person name="Geller-Mcgrath D.E."/>
            <person name="Sieber C.M.K."/>
            <person name="Emerson J.B."/>
            <person name="Anantharaman K."/>
            <person name="Thomas B.C."/>
            <person name="Malmstrom R."/>
            <person name="Stieglmeier M."/>
            <person name="Klingl A."/>
            <person name="Woyke T."/>
            <person name="Ryan C.M."/>
            <person name="Banfield J.F."/>
        </authorList>
    </citation>
    <scope>NUCLEOTIDE SEQUENCE [LARGE SCALE GENOMIC DNA]</scope>
</reference>
<feature type="domain" description="UvrD-like helicase ATP-binding" evidence="16">
    <location>
        <begin position="9"/>
        <end position="335"/>
    </location>
</feature>
<dbReference type="Gene3D" id="1.10.486.10">
    <property type="entry name" value="PCRA, domain 4"/>
    <property type="match status" value="1"/>
</dbReference>